<sequence>MAGRTPFTNVDPETAAYLRRLGIDPHELDRATEQLLTYICVELLPAPPVSDAPPRSIFSRLLITEAAHEPALPASADLISVLPDTLLRNIVSRLPIADAARTAVLASRWRRVWLSTEPVLIDAFLRPSSSSVTAAVSGILESHPGPFRRVHLTCSHMSAHQAQLARWLQLLAAKGVHDLVLVNRPWPCDVPLPDALFSISSVVRLYIGLWKLPDTAGLRGAGASFPHLRELGICTVAMGEGDVDSMVASSPVLEILSIQGSHKGLRLRIVSQSLRCVQICSSVVENVTVVKAPRLERLILQGGRHAASGLCTMVSILDAPKLHSFGFLEPGNHVLGIGDTVIMAGIKESAATTVASVKILSLNVRFGVPNEARMVPMFLKCFPNVVRLHIMSRKCNRSAGKLSLNFQEGPTESAMLHIKEMHFREFRGEQGEVAFLKSIFPKVLETAVIIMANPSFTPFSVAVAFSELKEASEVIRCCQVLLLKSAGPEGGKAWSFKEGSDFSCEDPFSTVESSVFTPEQSKFIGFDESRKQA</sequence>
<proteinExistence type="predicted"/>
<dbReference type="InterPro" id="IPR036047">
    <property type="entry name" value="F-box-like_dom_sf"/>
</dbReference>
<dbReference type="InterPro" id="IPR001810">
    <property type="entry name" value="F-box_dom"/>
</dbReference>
<dbReference type="Pfam" id="PF00646">
    <property type="entry name" value="F-box"/>
    <property type="match status" value="1"/>
</dbReference>
<dbReference type="Gramene" id="TraesCS5A02G065700.1">
    <property type="protein sequence ID" value="TraesCS5A02G065700.1"/>
    <property type="gene ID" value="TraesCS5A02G065700"/>
</dbReference>
<dbReference type="InterPro" id="IPR032675">
    <property type="entry name" value="LRR_dom_sf"/>
</dbReference>
<dbReference type="STRING" id="4565.A0A3B6KAT0"/>
<dbReference type="Gramene" id="TraesJAG5A03G02592610.1">
    <property type="protein sequence ID" value="TraesJAG5A03G02592610.1"/>
    <property type="gene ID" value="TraesJAG5A03G02592610"/>
</dbReference>
<accession>A0A3B6KAT0</accession>
<dbReference type="Gramene" id="TraesCLE_scaffold_097198_01G000300.1">
    <property type="protein sequence ID" value="TraesCLE_scaffold_097198_01G000300.1"/>
    <property type="gene ID" value="TraesCLE_scaffold_097198_01G000300"/>
</dbReference>
<organism evidence="3">
    <name type="scientific">Triticum aestivum</name>
    <name type="common">Wheat</name>
    <dbReference type="NCBI Taxonomy" id="4565"/>
    <lineage>
        <taxon>Eukaryota</taxon>
        <taxon>Viridiplantae</taxon>
        <taxon>Streptophyta</taxon>
        <taxon>Embryophyta</taxon>
        <taxon>Tracheophyta</taxon>
        <taxon>Spermatophyta</taxon>
        <taxon>Magnoliopsida</taxon>
        <taxon>Liliopsida</taxon>
        <taxon>Poales</taxon>
        <taxon>Poaceae</taxon>
        <taxon>BOP clade</taxon>
        <taxon>Pooideae</taxon>
        <taxon>Triticodae</taxon>
        <taxon>Triticeae</taxon>
        <taxon>Triticinae</taxon>
        <taxon>Triticum</taxon>
    </lineage>
</organism>
<dbReference type="PANTHER" id="PTHR32141:SF112">
    <property type="entry name" value="GENOME ASSEMBLY, CHROMOSOME: II"/>
    <property type="match status" value="1"/>
</dbReference>
<dbReference type="EnsemblPlants" id="TraesCS5A02G065700.1">
    <property type="protein sequence ID" value="TraesCS5A02G065700.1"/>
    <property type="gene ID" value="TraesCS5A02G065700"/>
</dbReference>
<dbReference type="InterPro" id="IPR055411">
    <property type="entry name" value="LRR_FXL15/At3g58940/PEG3-like"/>
</dbReference>
<feature type="domain" description="F-box" evidence="1">
    <location>
        <begin position="79"/>
        <end position="115"/>
    </location>
</feature>
<dbReference type="PANTHER" id="PTHR32141">
    <property type="match status" value="1"/>
</dbReference>
<dbReference type="Gramene" id="TraesLAC5A03G02545040.1">
    <property type="protein sequence ID" value="TraesLAC5A03G02545040.1"/>
    <property type="gene ID" value="TraesLAC5A03G02545040"/>
</dbReference>
<dbReference type="Pfam" id="PF24758">
    <property type="entry name" value="LRR_At5g56370"/>
    <property type="match status" value="1"/>
</dbReference>
<evidence type="ECO:0000259" key="2">
    <source>
        <dbReference type="Pfam" id="PF24758"/>
    </source>
</evidence>
<dbReference type="Gene3D" id="3.80.10.10">
    <property type="entry name" value="Ribonuclease Inhibitor"/>
    <property type="match status" value="1"/>
</dbReference>
<dbReference type="Gramene" id="TraesROB_scaffold_063665_01G000300.1">
    <property type="protein sequence ID" value="TraesROB_scaffold_063665_01G000300.1"/>
    <property type="gene ID" value="TraesROB_scaffold_063665_01G000300"/>
</dbReference>
<dbReference type="RefSeq" id="XP_044384656.1">
    <property type="nucleotide sequence ID" value="XM_044528721.1"/>
</dbReference>
<dbReference type="Gramene" id="TraesLDM5A03G02594600.1">
    <property type="protein sequence ID" value="TraesLDM5A03G02594600.1"/>
    <property type="gene ID" value="TraesLDM5A03G02594600"/>
</dbReference>
<dbReference type="Gramene" id="TraesMAC5A03G02589580.1">
    <property type="protein sequence ID" value="TraesMAC5A03G02589580.1"/>
    <property type="gene ID" value="TraesMAC5A03G02589580"/>
</dbReference>
<keyword evidence="4" id="KW-1185">Reference proteome</keyword>
<dbReference type="OrthoDB" id="582343at2759"/>
<dbReference type="InterPro" id="IPR055302">
    <property type="entry name" value="F-box_dom-containing"/>
</dbReference>
<dbReference type="Proteomes" id="UP000019116">
    <property type="component" value="Chromosome 5A"/>
</dbReference>
<dbReference type="KEGG" id="taes:123106619"/>
<protein>
    <recommendedName>
        <fullName evidence="5">F-box domain-containing protein</fullName>
    </recommendedName>
</protein>
<dbReference type="SUPFAM" id="SSF81383">
    <property type="entry name" value="F-box domain"/>
    <property type="match status" value="1"/>
</dbReference>
<evidence type="ECO:0000313" key="4">
    <source>
        <dbReference type="Proteomes" id="UP000019116"/>
    </source>
</evidence>
<dbReference type="AlphaFoldDB" id="A0A3B6KAT0"/>
<gene>
    <name evidence="3" type="primary">LOC123106619</name>
</gene>
<feature type="domain" description="F-box/LRR-repeat protein 15/At3g58940/PEG3-like LRR" evidence="2">
    <location>
        <begin position="164"/>
        <end position="390"/>
    </location>
</feature>
<name>A0A3B6KAT0_WHEAT</name>
<evidence type="ECO:0000259" key="1">
    <source>
        <dbReference type="Pfam" id="PF00646"/>
    </source>
</evidence>
<dbReference type="Gramene" id="TraesWEE_scaffold_012216_01G000100.1">
    <property type="protein sequence ID" value="TraesWEE_scaffold_012216_01G000100.1"/>
    <property type="gene ID" value="TraesWEE_scaffold_012216_01G000100"/>
</dbReference>
<dbReference type="Gramene" id="TraesPARA_EIv1.0_1610570.1">
    <property type="protein sequence ID" value="TraesPARA_EIv1.0_1610570.1.CDS"/>
    <property type="gene ID" value="TraesPARA_EIv1.0_1610570"/>
</dbReference>
<dbReference type="Gramene" id="TraesJUL5A03G02610960.1">
    <property type="protein sequence ID" value="TraesJUL5A03G02610960.1"/>
    <property type="gene ID" value="TraesJUL5A03G02610960"/>
</dbReference>
<reference evidence="3" key="2">
    <citation type="submission" date="2018-10" db="UniProtKB">
        <authorList>
            <consortium name="EnsemblPlants"/>
        </authorList>
    </citation>
    <scope>IDENTIFICATION</scope>
</reference>
<evidence type="ECO:0000313" key="3">
    <source>
        <dbReference type="EnsemblPlants" id="TraesCS5A02G065700.1"/>
    </source>
</evidence>
<evidence type="ECO:0008006" key="5">
    <source>
        <dbReference type="Google" id="ProtNLM"/>
    </source>
</evidence>
<dbReference type="Gramene" id="TraesARI5A03G02632120.1">
    <property type="protein sequence ID" value="TraesARI5A03G02632120.1"/>
    <property type="gene ID" value="TraesARI5A03G02632120"/>
</dbReference>
<dbReference type="Gramene" id="TraesCS5A03G0167900.1">
    <property type="protein sequence ID" value="TraesCS5A03G0167900.1.CDS"/>
    <property type="gene ID" value="TraesCS5A03G0167900"/>
</dbReference>
<dbReference type="Gramene" id="TraesSTA5A03G02582040.1">
    <property type="protein sequence ID" value="TraesSTA5A03G02582040.1"/>
    <property type="gene ID" value="TraesSTA5A03G02582040"/>
</dbReference>
<dbReference type="Gramene" id="TraesNOR5A03G02610890.1">
    <property type="protein sequence ID" value="TraesNOR5A03G02610890.1"/>
    <property type="gene ID" value="TraesNOR5A03G02610890"/>
</dbReference>
<reference evidence="3" key="1">
    <citation type="submission" date="2018-08" db="EMBL/GenBank/DDBJ databases">
        <authorList>
            <person name="Rossello M."/>
        </authorList>
    </citation>
    <scope>NUCLEOTIDE SEQUENCE [LARGE SCALE GENOMIC DNA]</scope>
    <source>
        <strain evidence="3">cv. Chinese Spring</strain>
    </source>
</reference>
<dbReference type="GeneID" id="123106619"/>
<dbReference type="Gramene" id="TraesSYM5A03G02619390.1">
    <property type="protein sequence ID" value="TraesSYM5A03G02619390.1"/>
    <property type="gene ID" value="TraesSYM5A03G02619390"/>
</dbReference>
<dbReference type="Gramene" id="TraesCAD_scaffold_016004_01G000100.1">
    <property type="protein sequence ID" value="TraesCAD_scaffold_016004_01G000100.1"/>
    <property type="gene ID" value="TraesCAD_scaffold_016004_01G000100"/>
</dbReference>